<sequence>MSADLVAKITHGYMKNAEVAISAFSVGVLGAACVRVANELGRGDAKAVKFSIKVLLTSSLVIGVTFWILCLVFGHKLGYLFMDEEAVVKSVSDLSILLAFSVLFNSILPCVLRNPQFHYESKMSGIPSLKWFGVDGEYNVMVIDLLDPSLEDLFNYCNGNSP</sequence>
<keyword evidence="4" id="KW-1185">Reference proteome</keyword>
<evidence type="ECO:0000256" key="2">
    <source>
        <dbReference type="SAM" id="Phobius"/>
    </source>
</evidence>
<keyword evidence="2" id="KW-0812">Transmembrane</keyword>
<keyword evidence="2" id="KW-1133">Transmembrane helix</keyword>
<dbReference type="EMBL" id="BMAC01000432">
    <property type="protein sequence ID" value="GFP96310.1"/>
    <property type="molecule type" value="Genomic_DNA"/>
</dbReference>
<keyword evidence="2" id="KW-0472">Membrane</keyword>
<evidence type="ECO:0000256" key="1">
    <source>
        <dbReference type="ARBA" id="ARBA00010199"/>
    </source>
</evidence>
<proteinExistence type="inferred from homology"/>
<comment type="caution">
    <text evidence="3">The sequence shown here is derived from an EMBL/GenBank/DDBJ whole genome shotgun (WGS) entry which is preliminary data.</text>
</comment>
<feature type="transmembrane region" description="Helical" evidence="2">
    <location>
        <begin position="50"/>
        <end position="74"/>
    </location>
</feature>
<organism evidence="3 4">
    <name type="scientific">Phtheirospermum japonicum</name>
    <dbReference type="NCBI Taxonomy" id="374723"/>
    <lineage>
        <taxon>Eukaryota</taxon>
        <taxon>Viridiplantae</taxon>
        <taxon>Streptophyta</taxon>
        <taxon>Embryophyta</taxon>
        <taxon>Tracheophyta</taxon>
        <taxon>Spermatophyta</taxon>
        <taxon>Magnoliopsida</taxon>
        <taxon>eudicotyledons</taxon>
        <taxon>Gunneridae</taxon>
        <taxon>Pentapetalae</taxon>
        <taxon>asterids</taxon>
        <taxon>lamiids</taxon>
        <taxon>Lamiales</taxon>
        <taxon>Orobanchaceae</taxon>
        <taxon>Orobanchaceae incertae sedis</taxon>
        <taxon>Phtheirospermum</taxon>
    </lineage>
</organism>
<dbReference type="Gene3D" id="3.30.200.20">
    <property type="entry name" value="Phosphorylase Kinase, domain 1"/>
    <property type="match status" value="1"/>
</dbReference>
<dbReference type="GO" id="GO:0016020">
    <property type="term" value="C:membrane"/>
    <property type="evidence" value="ECO:0007669"/>
    <property type="project" value="InterPro"/>
</dbReference>
<gene>
    <name evidence="3" type="ORF">PHJA_001775100</name>
</gene>
<evidence type="ECO:0000313" key="4">
    <source>
        <dbReference type="Proteomes" id="UP000653305"/>
    </source>
</evidence>
<dbReference type="GO" id="GO:0016301">
    <property type="term" value="F:kinase activity"/>
    <property type="evidence" value="ECO:0007669"/>
    <property type="project" value="UniProtKB-KW"/>
</dbReference>
<name>A0A830C9Q6_9LAMI</name>
<comment type="similarity">
    <text evidence="1">Belongs to the multi antimicrobial extrusion (MATE) (TC 2.A.66.1) family.</text>
</comment>
<evidence type="ECO:0000313" key="3">
    <source>
        <dbReference type="EMBL" id="GFP96310.1"/>
    </source>
</evidence>
<dbReference type="Pfam" id="PF01554">
    <property type="entry name" value="MatE"/>
    <property type="match status" value="1"/>
</dbReference>
<dbReference type="PANTHER" id="PTHR11206">
    <property type="entry name" value="MULTIDRUG RESISTANCE PROTEIN"/>
    <property type="match status" value="1"/>
</dbReference>
<dbReference type="OrthoDB" id="2126698at2759"/>
<dbReference type="InterPro" id="IPR002528">
    <property type="entry name" value="MATE_fam"/>
</dbReference>
<dbReference type="AlphaFoldDB" id="A0A830C9Q6"/>
<keyword evidence="3" id="KW-0418">Kinase</keyword>
<keyword evidence="3" id="KW-0808">Transferase</keyword>
<protein>
    <submittedName>
        <fullName evidence="3">Casein kinase i homolog hrr25</fullName>
    </submittedName>
</protein>
<dbReference type="GO" id="GO:0015297">
    <property type="term" value="F:antiporter activity"/>
    <property type="evidence" value="ECO:0007669"/>
    <property type="project" value="InterPro"/>
</dbReference>
<feature type="transmembrane region" description="Helical" evidence="2">
    <location>
        <begin position="20"/>
        <end position="38"/>
    </location>
</feature>
<dbReference type="GO" id="GO:0042910">
    <property type="term" value="F:xenobiotic transmembrane transporter activity"/>
    <property type="evidence" value="ECO:0007669"/>
    <property type="project" value="InterPro"/>
</dbReference>
<accession>A0A830C9Q6</accession>
<reference evidence="3" key="1">
    <citation type="submission" date="2020-07" db="EMBL/GenBank/DDBJ databases">
        <title>Ethylene signaling mediates host invasion by parasitic plants.</title>
        <authorList>
            <person name="Yoshida S."/>
        </authorList>
    </citation>
    <scope>NUCLEOTIDE SEQUENCE</scope>
    <source>
        <strain evidence="3">Okayama</strain>
    </source>
</reference>
<dbReference type="Proteomes" id="UP000653305">
    <property type="component" value="Unassembled WGS sequence"/>
</dbReference>